<protein>
    <submittedName>
        <fullName evidence="3">DNA-binding SARP family transcriptional activator</fullName>
    </submittedName>
</protein>
<feature type="domain" description="Bacterial transcriptional activator" evidence="2">
    <location>
        <begin position="98"/>
        <end position="242"/>
    </location>
</feature>
<evidence type="ECO:0000313" key="4">
    <source>
        <dbReference type="Proteomes" id="UP000523007"/>
    </source>
</evidence>
<dbReference type="Gene3D" id="1.10.10.10">
    <property type="entry name" value="Winged helix-like DNA-binding domain superfamily/Winged helix DNA-binding domain"/>
    <property type="match status" value="1"/>
</dbReference>
<dbReference type="GO" id="GO:0003677">
    <property type="term" value="F:DNA binding"/>
    <property type="evidence" value="ECO:0007669"/>
    <property type="project" value="UniProtKB-KW"/>
</dbReference>
<dbReference type="SUPFAM" id="SSF46894">
    <property type="entry name" value="C-terminal effector domain of the bipartite response regulators"/>
    <property type="match status" value="1"/>
</dbReference>
<sequence>MELRVLGPIELRIGGHWVDLGRGRTLALMVVMLGLNGGKPLPRESMLARIFNGDTSKPATLHTYVTRLRNLLQGAGAKRSVLAERSGSYSLAIDPENVDWLRFDRLHKEALRLEPTGDDDTVLAKLDEARELWRGEPLTGLSNRWALSMRETMRKVHRSVLADWGRIALRNRSPDELIGRLSEDMEQYPLDGPLTRNLMLALHEAGRTEEALAEYQSLRSRLAEAQGTDPDPQLQETFQLLLGPQTGGRTPDRHTKAGRPAKSERQRGDGSPARPMRDNLQRGVPDFSARAQEVAALLDAVRANTPTTTGVHVISGMPGVGKSALATHTGHLLRGDFPDARLHLDLHGNREHPPKDPMEALHQLLTMLGVPGQEVHPTLELRAAQWRDATSGLRALLILDDARDEDQVRWLLPGGPGCTVLVTSRHRMPELEGAREYRLDPPPPDEAVRMFATLAGQDPDDEHPRYAELVQRAECLPLALRLLANRWRRHPGWSLSDLIGQLEQARDRVSAFHAGRASLEAAFRVSLRALSPVARAAFVRLGLHPVPEFGAHAAAAVIGEPLDRTRAALDELADTSLVEEPWPHGYRMHALLAEFARGCAEEELSHLERFGATHRTMEYYLAVSVAADRAYLPHRHRLTSQHSYPVELPGIGSRDAAVRWFQRELPTLLAIMNHATRDGGFERHETGMAHALAELLDTYTPGGTAVEFHQRAVDIAARSGDHERLGQALLDLGKAQLRDGEPSSALHSAGTALHHWREAGDHVGRARTLDLIGLVHLRQGGFGHAWGNLQEALDLAQQEGHRTTMATALANLGVCMDHLGERQIARAHLDAAREMHREQGNIRAQAIAATSLSAVHHDLGENRVAITVANEAEDLLREIGDKRTLACLIGNMAEIKATAFEYDEALKLQLTALESLRELRDRSGVVQALCNVGRTYLALDDPASALPYLRESWEYATETAEHVNRAEILVGLGTAYRHLKNAGRSAECFNHALEAARYDGAAEEEAWALAGLAHLASQDGVPQRARTLFLEGRSVLDQTGHPDAVVLGILADIAIDDDLREVLLTES</sequence>
<dbReference type="Pfam" id="PF03704">
    <property type="entry name" value="BTAD"/>
    <property type="match status" value="1"/>
</dbReference>
<evidence type="ECO:0000313" key="3">
    <source>
        <dbReference type="EMBL" id="MBB4933390.1"/>
    </source>
</evidence>
<feature type="region of interest" description="Disordered" evidence="1">
    <location>
        <begin position="242"/>
        <end position="281"/>
    </location>
</feature>
<dbReference type="SUPFAM" id="SSF48452">
    <property type="entry name" value="TPR-like"/>
    <property type="match status" value="4"/>
</dbReference>
<dbReference type="InterPro" id="IPR026000">
    <property type="entry name" value="Apc5_dom"/>
</dbReference>
<dbReference type="InterPro" id="IPR011990">
    <property type="entry name" value="TPR-like_helical_dom_sf"/>
</dbReference>
<dbReference type="GO" id="GO:0006355">
    <property type="term" value="P:regulation of DNA-templated transcription"/>
    <property type="evidence" value="ECO:0007669"/>
    <property type="project" value="InterPro"/>
</dbReference>
<dbReference type="Proteomes" id="UP000523007">
    <property type="component" value="Unassembled WGS sequence"/>
</dbReference>
<name>A0A7W7W548_9ACTN</name>
<dbReference type="InterPro" id="IPR036388">
    <property type="entry name" value="WH-like_DNA-bd_sf"/>
</dbReference>
<organism evidence="3 4">
    <name type="scientific">Lipingzhangella halophila</name>
    <dbReference type="NCBI Taxonomy" id="1783352"/>
    <lineage>
        <taxon>Bacteria</taxon>
        <taxon>Bacillati</taxon>
        <taxon>Actinomycetota</taxon>
        <taxon>Actinomycetes</taxon>
        <taxon>Streptosporangiales</taxon>
        <taxon>Nocardiopsidaceae</taxon>
        <taxon>Lipingzhangella</taxon>
    </lineage>
</organism>
<dbReference type="InterPro" id="IPR027417">
    <property type="entry name" value="P-loop_NTPase"/>
</dbReference>
<evidence type="ECO:0000259" key="2">
    <source>
        <dbReference type="SMART" id="SM01043"/>
    </source>
</evidence>
<dbReference type="Pfam" id="PF12862">
    <property type="entry name" value="ANAPC5"/>
    <property type="match status" value="1"/>
</dbReference>
<gene>
    <name evidence="3" type="ORF">F4561_004210</name>
</gene>
<proteinExistence type="predicted"/>
<dbReference type="SMART" id="SM01043">
    <property type="entry name" value="BTAD"/>
    <property type="match status" value="1"/>
</dbReference>
<dbReference type="GO" id="GO:0043531">
    <property type="term" value="F:ADP binding"/>
    <property type="evidence" value="ECO:0007669"/>
    <property type="project" value="InterPro"/>
</dbReference>
<dbReference type="Gene3D" id="3.40.50.300">
    <property type="entry name" value="P-loop containing nucleotide triphosphate hydrolases"/>
    <property type="match status" value="1"/>
</dbReference>
<dbReference type="InterPro" id="IPR005158">
    <property type="entry name" value="BTAD"/>
</dbReference>
<dbReference type="Gene3D" id="1.25.40.10">
    <property type="entry name" value="Tetratricopeptide repeat domain"/>
    <property type="match status" value="3"/>
</dbReference>
<dbReference type="Pfam" id="PF13424">
    <property type="entry name" value="TPR_12"/>
    <property type="match status" value="1"/>
</dbReference>
<accession>A0A7W7W548</accession>
<dbReference type="AlphaFoldDB" id="A0A7W7W548"/>
<dbReference type="SUPFAM" id="SSF52540">
    <property type="entry name" value="P-loop containing nucleoside triphosphate hydrolases"/>
    <property type="match status" value="1"/>
</dbReference>
<dbReference type="EMBL" id="JACHJT010000001">
    <property type="protein sequence ID" value="MBB4933390.1"/>
    <property type="molecule type" value="Genomic_DNA"/>
</dbReference>
<keyword evidence="4" id="KW-1185">Reference proteome</keyword>
<comment type="caution">
    <text evidence="3">The sequence shown here is derived from an EMBL/GenBank/DDBJ whole genome shotgun (WGS) entry which is preliminary data.</text>
</comment>
<dbReference type="PANTHER" id="PTHR47691:SF3">
    <property type="entry name" value="HTH-TYPE TRANSCRIPTIONAL REGULATOR RV0890C-RELATED"/>
    <property type="match status" value="1"/>
</dbReference>
<dbReference type="PANTHER" id="PTHR47691">
    <property type="entry name" value="REGULATOR-RELATED"/>
    <property type="match status" value="1"/>
</dbReference>
<dbReference type="RefSeq" id="WP_184581006.1">
    <property type="nucleotide sequence ID" value="NZ_JACHJT010000001.1"/>
</dbReference>
<evidence type="ECO:0000256" key="1">
    <source>
        <dbReference type="SAM" id="MobiDB-lite"/>
    </source>
</evidence>
<dbReference type="SMART" id="SM00028">
    <property type="entry name" value="TPR"/>
    <property type="match status" value="5"/>
</dbReference>
<keyword evidence="3" id="KW-0238">DNA-binding</keyword>
<dbReference type="InterPro" id="IPR016032">
    <property type="entry name" value="Sig_transdc_resp-reg_C-effctor"/>
</dbReference>
<feature type="compositionally biased region" description="Basic and acidic residues" evidence="1">
    <location>
        <begin position="250"/>
        <end position="268"/>
    </location>
</feature>
<dbReference type="InterPro" id="IPR019734">
    <property type="entry name" value="TPR_rpt"/>
</dbReference>
<reference evidence="3 4" key="1">
    <citation type="submission" date="2020-08" db="EMBL/GenBank/DDBJ databases">
        <title>Sequencing the genomes of 1000 actinobacteria strains.</title>
        <authorList>
            <person name="Klenk H.-P."/>
        </authorList>
    </citation>
    <scope>NUCLEOTIDE SEQUENCE [LARGE SCALE GENOMIC DNA]</scope>
    <source>
        <strain evidence="3 4">DSM 102030</strain>
    </source>
</reference>